<dbReference type="Pfam" id="PF01142">
    <property type="entry name" value="TruD"/>
    <property type="match status" value="2"/>
</dbReference>
<dbReference type="GO" id="GO:0005829">
    <property type="term" value="C:cytosol"/>
    <property type="evidence" value="ECO:0007669"/>
    <property type="project" value="TreeGrafter"/>
</dbReference>
<organism evidence="5 6">
    <name type="scientific">Suttonella ornithocola</name>
    <dbReference type="NCBI Taxonomy" id="279832"/>
    <lineage>
        <taxon>Bacteria</taxon>
        <taxon>Pseudomonadati</taxon>
        <taxon>Pseudomonadota</taxon>
        <taxon>Gammaproteobacteria</taxon>
        <taxon>Cardiobacteriales</taxon>
        <taxon>Cardiobacteriaceae</taxon>
        <taxon>Suttonella</taxon>
    </lineage>
</organism>
<dbReference type="Proteomes" id="UP000254601">
    <property type="component" value="Unassembled WGS sequence"/>
</dbReference>
<evidence type="ECO:0000256" key="2">
    <source>
        <dbReference type="ARBA" id="ARBA00022694"/>
    </source>
</evidence>
<dbReference type="GO" id="GO:0160150">
    <property type="term" value="F:tRNA pseudouridine(13) synthase activity"/>
    <property type="evidence" value="ECO:0007669"/>
    <property type="project" value="UniProtKB-EC"/>
</dbReference>
<feature type="domain" description="TRUD" evidence="4">
    <location>
        <begin position="144"/>
        <end position="289"/>
    </location>
</feature>
<dbReference type="RefSeq" id="WP_072575814.1">
    <property type="nucleotide sequence ID" value="NZ_LWHB01000027.1"/>
</dbReference>
<dbReference type="GO" id="GO:0003723">
    <property type="term" value="F:RNA binding"/>
    <property type="evidence" value="ECO:0007669"/>
    <property type="project" value="InterPro"/>
</dbReference>
<evidence type="ECO:0000256" key="1">
    <source>
        <dbReference type="ARBA" id="ARBA00007953"/>
    </source>
</evidence>
<dbReference type="SUPFAM" id="SSF55120">
    <property type="entry name" value="Pseudouridine synthase"/>
    <property type="match status" value="1"/>
</dbReference>
<dbReference type="PROSITE" id="PS01268">
    <property type="entry name" value="UPF0024"/>
    <property type="match status" value="1"/>
</dbReference>
<dbReference type="InterPro" id="IPR020119">
    <property type="entry name" value="PsdUridine_synth_TruD_CS"/>
</dbReference>
<dbReference type="InterPro" id="IPR001656">
    <property type="entry name" value="PsdUridine_synth_TruD"/>
</dbReference>
<dbReference type="InterPro" id="IPR011760">
    <property type="entry name" value="PsdUridine_synth_TruD_insert"/>
</dbReference>
<evidence type="ECO:0000259" key="4">
    <source>
        <dbReference type="PROSITE" id="PS50984"/>
    </source>
</evidence>
<gene>
    <name evidence="5" type="primary">truD</name>
    <name evidence="5" type="ORF">NCTC13337_01792</name>
</gene>
<dbReference type="OrthoDB" id="1550679at2"/>
<dbReference type="GO" id="GO:0001522">
    <property type="term" value="P:pseudouridine synthesis"/>
    <property type="evidence" value="ECO:0007669"/>
    <property type="project" value="InterPro"/>
</dbReference>
<keyword evidence="6" id="KW-1185">Reference proteome</keyword>
<dbReference type="EMBL" id="UHIC01000001">
    <property type="protein sequence ID" value="SUO96293.1"/>
    <property type="molecule type" value="Genomic_DNA"/>
</dbReference>
<dbReference type="PANTHER" id="PTHR47811">
    <property type="entry name" value="TRNA PSEUDOURIDINE SYNTHASE D"/>
    <property type="match status" value="1"/>
</dbReference>
<reference evidence="5 6" key="1">
    <citation type="submission" date="2018-06" db="EMBL/GenBank/DDBJ databases">
        <authorList>
            <consortium name="Pathogen Informatics"/>
            <person name="Doyle S."/>
        </authorList>
    </citation>
    <scope>NUCLEOTIDE SEQUENCE [LARGE SCALE GENOMIC DNA]</scope>
    <source>
        <strain evidence="5 6">NCTC13337</strain>
    </source>
</reference>
<keyword evidence="2" id="KW-0819">tRNA processing</keyword>
<comment type="similarity">
    <text evidence="1">Belongs to the pseudouridine synthase TruD family.</text>
</comment>
<keyword evidence="3 5" id="KW-0413">Isomerase</keyword>
<dbReference type="PANTHER" id="PTHR47811:SF1">
    <property type="entry name" value="TRNA PSEUDOURIDINE SYNTHASE D"/>
    <property type="match status" value="1"/>
</dbReference>
<name>A0A380MWK9_9GAMM</name>
<dbReference type="InterPro" id="IPR020103">
    <property type="entry name" value="PsdUridine_synth_cat_dom_sf"/>
</dbReference>
<dbReference type="PROSITE" id="PS50984">
    <property type="entry name" value="TRUD"/>
    <property type="match status" value="1"/>
</dbReference>
<evidence type="ECO:0000313" key="5">
    <source>
        <dbReference type="EMBL" id="SUO96293.1"/>
    </source>
</evidence>
<proteinExistence type="inferred from homology"/>
<dbReference type="InterPro" id="IPR050170">
    <property type="entry name" value="TruD_pseudoU_synthase"/>
</dbReference>
<dbReference type="InterPro" id="IPR043165">
    <property type="entry name" value="TruD_insert_sf"/>
</dbReference>
<dbReference type="Gene3D" id="3.30.2340.10">
    <property type="entry name" value="TruD, insertion domain"/>
    <property type="match status" value="1"/>
</dbReference>
<dbReference type="GO" id="GO:0008033">
    <property type="term" value="P:tRNA processing"/>
    <property type="evidence" value="ECO:0007669"/>
    <property type="project" value="UniProtKB-KW"/>
</dbReference>
<dbReference type="EC" id="5.4.99.27" evidence="5"/>
<protein>
    <submittedName>
        <fullName evidence="5">tRNA pseudouridine synthase D</fullName>
        <ecNumber evidence="5">5.4.99.27</ecNumber>
    </submittedName>
</protein>
<evidence type="ECO:0000313" key="6">
    <source>
        <dbReference type="Proteomes" id="UP000254601"/>
    </source>
</evidence>
<evidence type="ECO:0000256" key="3">
    <source>
        <dbReference type="ARBA" id="ARBA00023235"/>
    </source>
</evidence>
<dbReference type="Gene3D" id="3.30.2350.20">
    <property type="entry name" value="TruD, catalytic domain"/>
    <property type="match status" value="1"/>
</dbReference>
<sequence>MSNAKIKTYPSDFFVTEILVPQFSEPDGEHLWCYIEKSGMNTHFVKRRWSELTGCPLKDISHSGLKDRHAVTRQWLCLPAKYASILPNQEQKQDEYWKILEQHRQRKKLRVGTHRQNRFSIIIREINSDSIEIEKLLEQIREQGFPNAFGPQRFGHNNLNHAMKWVEKKRLPKKADERGRVISALRSAAFNAQLEARIAEQNWQIPLEGDCMVLSGSNSHFFIEQVNEEITKRVCSGDISPAGWLPGKGEYLDVGVAAQIRYKALSPYQEVIEYLKQYTETAWRAFCVIPQAMEWQWLEDSTLALSFILPRGSYATALLAELMEITDVSNIQYSSD</sequence>
<accession>A0A380MWK9</accession>
<dbReference type="AlphaFoldDB" id="A0A380MWK9"/>
<dbReference type="InterPro" id="IPR042214">
    <property type="entry name" value="TruD_catalytic"/>
</dbReference>